<keyword evidence="1" id="KW-0378">Hydrolase</keyword>
<keyword evidence="3" id="KW-1133">Transmembrane helix</keyword>
<dbReference type="SUPFAM" id="SSF51445">
    <property type="entry name" value="(Trans)glycosidases"/>
    <property type="match status" value="1"/>
</dbReference>
<comment type="caution">
    <text evidence="5">The sequence shown here is derived from an EMBL/GenBank/DDBJ whole genome shotgun (WGS) entry which is preliminary data.</text>
</comment>
<evidence type="ECO:0000259" key="4">
    <source>
        <dbReference type="Pfam" id="PF02449"/>
    </source>
</evidence>
<protein>
    <recommendedName>
        <fullName evidence="4">Glycoside hydrolase family 42 N-terminal domain-containing protein</fullName>
    </recommendedName>
</protein>
<name>A0A1G2BRW3_9BACT</name>
<evidence type="ECO:0000313" key="5">
    <source>
        <dbReference type="EMBL" id="OGY90977.1"/>
    </source>
</evidence>
<feature type="transmembrane region" description="Helical" evidence="3">
    <location>
        <begin position="12"/>
        <end position="29"/>
    </location>
</feature>
<dbReference type="EMBL" id="MHKO01000056">
    <property type="protein sequence ID" value="OGY90977.1"/>
    <property type="molecule type" value="Genomic_DNA"/>
</dbReference>
<dbReference type="AlphaFoldDB" id="A0A1G2BRW3"/>
<dbReference type="Proteomes" id="UP000178109">
    <property type="component" value="Unassembled WGS sequence"/>
</dbReference>
<dbReference type="GO" id="GO:0005975">
    <property type="term" value="P:carbohydrate metabolic process"/>
    <property type="evidence" value="ECO:0007669"/>
    <property type="project" value="InterPro"/>
</dbReference>
<dbReference type="GO" id="GO:0004565">
    <property type="term" value="F:beta-galactosidase activity"/>
    <property type="evidence" value="ECO:0007669"/>
    <property type="project" value="InterPro"/>
</dbReference>
<keyword evidence="2" id="KW-0326">Glycosidase</keyword>
<dbReference type="STRING" id="1798553.A3H70_04135"/>
<evidence type="ECO:0000256" key="1">
    <source>
        <dbReference type="ARBA" id="ARBA00022801"/>
    </source>
</evidence>
<sequence>MHRHLKRTFKIILTVFFVLIVGFLIWFMSGEGVKPQKITWGVTFSPRQTEYLGLNSGEVFQALLDDMKVRNFRLMAPWYQIEPKEGQFDFSSVDWYLNEAAKRDAKVILALGRKLFRWPECHEPLWTKSLSTDEFESKLLAALEQEIRHFKKFSNITGWQIENEVLLPFGECSPRPNLELFKKEIALVRSLDNRPIISTESGELSAWIQISSLVDRLGVSLYRVTNNPVLGKIYYPFRPGFYQKKAVFAKVLNPGLQDVFISELQLEPWGDKPLRELTLAEQYDRMSLERTKSIIDYASRTGLSEIYLWGAEWWYWLKEVHKDARFWEIGKELLSNK</sequence>
<organism evidence="5 6">
    <name type="scientific">Candidatus Komeilibacteria bacterium RIFCSPLOWO2_02_FULL_48_11</name>
    <dbReference type="NCBI Taxonomy" id="1798553"/>
    <lineage>
        <taxon>Bacteria</taxon>
        <taxon>Candidatus Komeiliibacteriota</taxon>
    </lineage>
</organism>
<accession>A0A1G2BRW3</accession>
<feature type="domain" description="Glycoside hydrolase family 42 N-terminal" evidence="4">
    <location>
        <begin position="75"/>
        <end position="111"/>
    </location>
</feature>
<dbReference type="InterPro" id="IPR013529">
    <property type="entry name" value="Glyco_hydro_42_N"/>
</dbReference>
<dbReference type="Pfam" id="PF02449">
    <property type="entry name" value="Glyco_hydro_42"/>
    <property type="match status" value="1"/>
</dbReference>
<keyword evidence="3" id="KW-0472">Membrane</keyword>
<dbReference type="Gene3D" id="3.20.20.80">
    <property type="entry name" value="Glycosidases"/>
    <property type="match status" value="1"/>
</dbReference>
<reference evidence="5 6" key="1">
    <citation type="journal article" date="2016" name="Nat. Commun.">
        <title>Thousands of microbial genomes shed light on interconnected biogeochemical processes in an aquifer system.</title>
        <authorList>
            <person name="Anantharaman K."/>
            <person name="Brown C.T."/>
            <person name="Hug L.A."/>
            <person name="Sharon I."/>
            <person name="Castelle C.J."/>
            <person name="Probst A.J."/>
            <person name="Thomas B.C."/>
            <person name="Singh A."/>
            <person name="Wilkins M.J."/>
            <person name="Karaoz U."/>
            <person name="Brodie E.L."/>
            <person name="Williams K.H."/>
            <person name="Hubbard S.S."/>
            <person name="Banfield J.F."/>
        </authorList>
    </citation>
    <scope>NUCLEOTIDE SEQUENCE [LARGE SCALE GENOMIC DNA]</scope>
</reference>
<evidence type="ECO:0000256" key="3">
    <source>
        <dbReference type="SAM" id="Phobius"/>
    </source>
</evidence>
<gene>
    <name evidence="5" type="ORF">A3H70_04135</name>
</gene>
<dbReference type="InterPro" id="IPR017853">
    <property type="entry name" value="GH"/>
</dbReference>
<proteinExistence type="predicted"/>
<evidence type="ECO:0000256" key="2">
    <source>
        <dbReference type="ARBA" id="ARBA00023295"/>
    </source>
</evidence>
<evidence type="ECO:0000313" key="6">
    <source>
        <dbReference type="Proteomes" id="UP000178109"/>
    </source>
</evidence>
<dbReference type="GO" id="GO:0009341">
    <property type="term" value="C:beta-galactosidase complex"/>
    <property type="evidence" value="ECO:0007669"/>
    <property type="project" value="InterPro"/>
</dbReference>
<keyword evidence="3" id="KW-0812">Transmembrane</keyword>